<evidence type="ECO:0000256" key="2">
    <source>
        <dbReference type="ARBA" id="ARBA00023125"/>
    </source>
</evidence>
<evidence type="ECO:0000313" key="7">
    <source>
        <dbReference type="Proteomes" id="UP000234951"/>
    </source>
</evidence>
<evidence type="ECO:0000256" key="3">
    <source>
        <dbReference type="ARBA" id="ARBA00023163"/>
    </source>
</evidence>
<feature type="domain" description="HTH marR-type" evidence="4">
    <location>
        <begin position="1"/>
        <end position="141"/>
    </location>
</feature>
<dbReference type="InterPro" id="IPR000835">
    <property type="entry name" value="HTH_MarR-typ"/>
</dbReference>
<dbReference type="RefSeq" id="WP_101578211.1">
    <property type="nucleotide sequence ID" value="NZ_PGVA01000035.1"/>
</dbReference>
<dbReference type="InterPro" id="IPR036388">
    <property type="entry name" value="WH-like_DNA-bd_sf"/>
</dbReference>
<keyword evidence="8" id="KW-1185">Reference proteome</keyword>
<dbReference type="SMART" id="SM00347">
    <property type="entry name" value="HTH_MARR"/>
    <property type="match status" value="1"/>
</dbReference>
<reference evidence="5 7" key="1">
    <citation type="submission" date="2017-11" db="EMBL/GenBank/DDBJ databases">
        <title>Comparitive Functional Genomics of Dry Heat Resistant strains isolated from the Viking Spacecraft.</title>
        <authorList>
            <person name="Seuylemezian A."/>
            <person name="Cooper K."/>
            <person name="Vaishampayan P."/>
        </authorList>
    </citation>
    <scope>NUCLEOTIDE SEQUENCE [LARGE SCALE GENOMIC DNA]</scope>
    <source>
        <strain evidence="5 7">M4.6</strain>
    </source>
</reference>
<gene>
    <name evidence="5" type="ORF">CU635_15090</name>
    <name evidence="6" type="ORF">CVD25_20435</name>
</gene>
<dbReference type="PANTHER" id="PTHR42756">
    <property type="entry name" value="TRANSCRIPTIONAL REGULATOR, MARR"/>
    <property type="match status" value="1"/>
</dbReference>
<evidence type="ECO:0000313" key="5">
    <source>
        <dbReference type="EMBL" id="PLR81406.1"/>
    </source>
</evidence>
<dbReference type="OrthoDB" id="3254893at2"/>
<dbReference type="Pfam" id="PF01047">
    <property type="entry name" value="MarR"/>
    <property type="match status" value="1"/>
</dbReference>
<dbReference type="SUPFAM" id="SSF46785">
    <property type="entry name" value="Winged helix' DNA-binding domain"/>
    <property type="match status" value="1"/>
</dbReference>
<dbReference type="Proteomes" id="UP000234951">
    <property type="component" value="Unassembled WGS sequence"/>
</dbReference>
<dbReference type="PRINTS" id="PR00598">
    <property type="entry name" value="HTHMARR"/>
</dbReference>
<evidence type="ECO:0000313" key="8">
    <source>
        <dbReference type="Proteomes" id="UP000235114"/>
    </source>
</evidence>
<proteinExistence type="predicted"/>
<comment type="caution">
    <text evidence="5">The sequence shown here is derived from an EMBL/GenBank/DDBJ whole genome shotgun (WGS) entry which is preliminary data.</text>
</comment>
<evidence type="ECO:0000259" key="4">
    <source>
        <dbReference type="PROSITE" id="PS50995"/>
    </source>
</evidence>
<organism evidence="5 7">
    <name type="scientific">Bacillus canaveralius</name>
    <dbReference type="NCBI Taxonomy" id="1403243"/>
    <lineage>
        <taxon>Bacteria</taxon>
        <taxon>Bacillati</taxon>
        <taxon>Bacillota</taxon>
        <taxon>Bacilli</taxon>
        <taxon>Bacillales</taxon>
        <taxon>Bacillaceae</taxon>
        <taxon>Bacillus</taxon>
    </lineage>
</organism>
<keyword evidence="3" id="KW-0804">Transcription</keyword>
<evidence type="ECO:0000256" key="1">
    <source>
        <dbReference type="ARBA" id="ARBA00023015"/>
    </source>
</evidence>
<keyword evidence="1" id="KW-0805">Transcription regulation</keyword>
<dbReference type="EMBL" id="PGVD01000074">
    <property type="protein sequence ID" value="PLR90055.1"/>
    <property type="molecule type" value="Genomic_DNA"/>
</dbReference>
<accession>A0A2N5GJJ1</accession>
<keyword evidence="2" id="KW-0238">DNA-binding</keyword>
<reference evidence="6 8" key="2">
    <citation type="submission" date="2017-12" db="EMBL/GenBank/DDBJ databases">
        <title>Comparative Functional Genomics of Dry Heat Resistant strains isolated from the Viking Spacecraft.</title>
        <authorList>
            <person name="Seuylemezian A."/>
            <person name="Cooper K."/>
            <person name="Vaishampayan P."/>
        </authorList>
    </citation>
    <scope>NUCLEOTIDE SEQUENCE [LARGE SCALE GENOMIC DNA]</scope>
    <source>
        <strain evidence="6 8">ATCC 29669</strain>
    </source>
</reference>
<dbReference type="Gene3D" id="1.10.10.10">
    <property type="entry name" value="Winged helix-like DNA-binding domain superfamily/Winged helix DNA-binding domain"/>
    <property type="match status" value="1"/>
</dbReference>
<protein>
    <submittedName>
        <fullName evidence="5">MarR family transcriptional regulator</fullName>
    </submittedName>
</protein>
<name>A0A2N5GJJ1_9BACI</name>
<dbReference type="GO" id="GO:0003700">
    <property type="term" value="F:DNA-binding transcription factor activity"/>
    <property type="evidence" value="ECO:0007669"/>
    <property type="project" value="InterPro"/>
</dbReference>
<evidence type="ECO:0000313" key="6">
    <source>
        <dbReference type="EMBL" id="PLR90055.1"/>
    </source>
</evidence>
<dbReference type="EMBL" id="PGVA01000035">
    <property type="protein sequence ID" value="PLR81406.1"/>
    <property type="molecule type" value="Genomic_DNA"/>
</dbReference>
<dbReference type="AlphaFoldDB" id="A0A2N5GJJ1"/>
<dbReference type="PANTHER" id="PTHR42756:SF1">
    <property type="entry name" value="TRANSCRIPTIONAL REPRESSOR OF EMRAB OPERON"/>
    <property type="match status" value="1"/>
</dbReference>
<dbReference type="Proteomes" id="UP000235114">
    <property type="component" value="Unassembled WGS sequence"/>
</dbReference>
<dbReference type="GO" id="GO:0003677">
    <property type="term" value="F:DNA binding"/>
    <property type="evidence" value="ECO:0007669"/>
    <property type="project" value="UniProtKB-KW"/>
</dbReference>
<dbReference type="PROSITE" id="PS50995">
    <property type="entry name" value="HTH_MARR_2"/>
    <property type="match status" value="1"/>
</dbReference>
<dbReference type="InterPro" id="IPR036390">
    <property type="entry name" value="WH_DNA-bd_sf"/>
</dbReference>
<sequence>MDKQSLEILIKRYEDVYLFATKSISALISEQVLEELSLEQFAVLRNLHLKGTLKSSELAEYCGVNKSAMTAKIDRLEARQLVERIRDEEDRRNVYINITDEGRKIYLKGEEKIENFVASYLQELTHEELDSFITIYEKINTIIEKRRGGLT</sequence>